<evidence type="ECO:0008006" key="4">
    <source>
        <dbReference type="Google" id="ProtNLM"/>
    </source>
</evidence>
<dbReference type="RefSeq" id="WP_138552932.1">
    <property type="nucleotide sequence ID" value="NZ_PNCH01000053.1"/>
</dbReference>
<dbReference type="EMBL" id="PNCI01000033">
    <property type="protein sequence ID" value="TMP27506.1"/>
    <property type="molecule type" value="Genomic_DNA"/>
</dbReference>
<comment type="caution">
    <text evidence="2">The sequence shown here is derived from an EMBL/GenBank/DDBJ whole genome shotgun (WGS) entry which is preliminary data.</text>
</comment>
<keyword evidence="1" id="KW-0472">Membrane</keyword>
<keyword evidence="1" id="KW-0812">Transmembrane</keyword>
<proteinExistence type="predicted"/>
<reference evidence="3" key="2">
    <citation type="submission" date="2019-06" db="EMBL/GenBank/DDBJ databases">
        <title>Co-occurence of chitin degradation, pigmentation and bioactivity in marine Pseudoalteromonas.</title>
        <authorList>
            <person name="Sonnenschein E.C."/>
            <person name="Bech P.K."/>
        </authorList>
    </citation>
    <scope>NUCLEOTIDE SEQUENCE [LARGE SCALE GENOMIC DNA]</scope>
    <source>
        <strain evidence="3">S2676</strain>
    </source>
</reference>
<evidence type="ECO:0000313" key="2">
    <source>
        <dbReference type="EMBL" id="TMP27506.1"/>
    </source>
</evidence>
<dbReference type="Proteomes" id="UP000310249">
    <property type="component" value="Unassembled WGS sequence"/>
</dbReference>
<accession>A0A5S3WJX5</accession>
<dbReference type="AlphaFoldDB" id="A0A5S3WJX5"/>
<dbReference type="OrthoDB" id="7860961at2"/>
<keyword evidence="1" id="KW-1133">Transmembrane helix</keyword>
<name>A0A5S3WJX5_9GAMM</name>
<evidence type="ECO:0000313" key="3">
    <source>
        <dbReference type="Proteomes" id="UP000310249"/>
    </source>
</evidence>
<feature type="transmembrane region" description="Helical" evidence="1">
    <location>
        <begin position="78"/>
        <end position="105"/>
    </location>
</feature>
<reference evidence="2 3" key="1">
    <citation type="submission" date="2018-01" db="EMBL/GenBank/DDBJ databases">
        <authorList>
            <person name="Paulsen S."/>
            <person name="Gram L.K."/>
        </authorList>
    </citation>
    <scope>NUCLEOTIDE SEQUENCE [LARGE SCALE GENOMIC DNA]</scope>
    <source>
        <strain evidence="2 3">S2676</strain>
    </source>
</reference>
<organism evidence="2 3">
    <name type="scientific">Pseudoalteromonas rubra</name>
    <dbReference type="NCBI Taxonomy" id="43658"/>
    <lineage>
        <taxon>Bacteria</taxon>
        <taxon>Pseudomonadati</taxon>
        <taxon>Pseudomonadota</taxon>
        <taxon>Gammaproteobacteria</taxon>
        <taxon>Alteromonadales</taxon>
        <taxon>Pseudoalteromonadaceae</taxon>
        <taxon>Pseudoalteromonas</taxon>
    </lineage>
</organism>
<feature type="transmembrane region" description="Helical" evidence="1">
    <location>
        <begin position="40"/>
        <end position="66"/>
    </location>
</feature>
<sequence>MTLSLVLMGLSIHVLVWEKLPDWGTWFNALVKRLPAPLAYLYSVWHCPYCFGFWAALILQLLTGVYTLPELTTLTESFGLAGTMIGMGLDALVTALLIMIGSLALKALALPAIKGHELTQAFKAGMSEAQVNTKEQVHDKA</sequence>
<protein>
    <recommendedName>
        <fullName evidence="4">DUF1360 domain-containing protein</fullName>
    </recommendedName>
</protein>
<gene>
    <name evidence="2" type="ORF">CWB99_14575</name>
</gene>
<evidence type="ECO:0000256" key="1">
    <source>
        <dbReference type="SAM" id="Phobius"/>
    </source>
</evidence>